<evidence type="ECO:0000256" key="11">
    <source>
        <dbReference type="ARBA" id="ARBA00048899"/>
    </source>
</evidence>
<feature type="transmembrane region" description="Helical" evidence="12">
    <location>
        <begin position="179"/>
        <end position="207"/>
    </location>
</feature>
<reference evidence="14 15" key="2">
    <citation type="journal article" date="2017" name="Sci. Rep.">
        <title>Ant-infecting Ophiocordyceps genomes reveal a high diversity of potential behavioral manipulation genes and a possible major role for enterotoxins.</title>
        <authorList>
            <person name="de Bekker C."/>
            <person name="Ohm R.A."/>
            <person name="Evans H.C."/>
            <person name="Brachmann A."/>
            <person name="Hughes D.P."/>
        </authorList>
    </citation>
    <scope>NUCLEOTIDE SEQUENCE [LARGE SCALE GENOMIC DNA]</scope>
    <source>
        <strain evidence="14 15">SC16a</strain>
    </source>
</reference>
<dbReference type="PANTHER" id="PTHR22760:SF1">
    <property type="entry name" value="DOL-P-MAN:MAN(7)GLCNAC(2)-PP-DOL ALPHA-1,6-MANNOSYLTRANSFERASE"/>
    <property type="match status" value="1"/>
</dbReference>
<dbReference type="GO" id="GO:0006487">
    <property type="term" value="P:protein N-linked glycosylation"/>
    <property type="evidence" value="ECO:0007669"/>
    <property type="project" value="TreeGrafter"/>
</dbReference>
<dbReference type="OrthoDB" id="19039at2759"/>
<gene>
    <name evidence="14" type="ORF">XA68_12757</name>
</gene>
<feature type="transmembrane region" description="Helical" evidence="12">
    <location>
        <begin position="96"/>
        <end position="113"/>
    </location>
</feature>
<keyword evidence="7 12" id="KW-0256">Endoplasmic reticulum</keyword>
<comment type="catalytic activity">
    <reaction evidence="11">
        <text>an alpha-D-Man-(1-&gt;2)-alpha-D-Man-(1-&gt;2)-alpha-D-Man-(1-&gt;3)-[alpha-D-Man-(1-&gt;2)-alpha-D-Man-(1-&gt;3)-alpha-D-Man-(1-&gt;6)]-beta-D-Man-(1-&gt;4)-beta-D-GlcNAc-(1-&gt;4)-alpha-D-GlcNAc-diphospho-di-trans,poly-cis-dolichol + a di-trans,poly-cis-dolichyl beta-D-mannosyl phosphate = an alpha-D-Man-(1-&gt;2)-alpha-D-Man-(1-&gt;2)-alpha-D-Man-(1-&gt;3)-[alpha-D-Man-(1-&gt;2)-alpha-D-Man-(1-&gt;3)-[alpha-D-Man-(1-&gt;6)]-alpha-D-Man-(1-&gt;6)]-beta-D-Man-(1-&gt;4)-beta-D-GlcNAc-(1-&gt;4)-alpha-D-GlcNAc-diphospho-di-trans,poly-cis-dolichol + a di-trans,poly-cis-dolichyl phosphate + H(+)</text>
        <dbReference type="Rhea" id="RHEA:29535"/>
        <dbReference type="Rhea" id="RHEA-COMP:19498"/>
        <dbReference type="Rhea" id="RHEA-COMP:19501"/>
        <dbReference type="Rhea" id="RHEA-COMP:19518"/>
        <dbReference type="Rhea" id="RHEA-COMP:19519"/>
        <dbReference type="ChEBI" id="CHEBI:15378"/>
        <dbReference type="ChEBI" id="CHEBI:57683"/>
        <dbReference type="ChEBI" id="CHEBI:58211"/>
        <dbReference type="ChEBI" id="CHEBI:132517"/>
        <dbReference type="ChEBI" id="CHEBI:132519"/>
        <dbReference type="EC" id="2.4.1.260"/>
    </reaction>
    <physiologicalReaction direction="left-to-right" evidence="11">
        <dbReference type="Rhea" id="RHEA:29536"/>
    </physiologicalReaction>
</comment>
<dbReference type="GO" id="GO:0052917">
    <property type="term" value="F:dol-P-Man:Man(7)GlcNAc(2)-PP-Dol alpha-1,6-mannosyltransferase activity"/>
    <property type="evidence" value="ECO:0007669"/>
    <property type="project" value="UniProtKB-EC"/>
</dbReference>
<feature type="transmembrane region" description="Helical" evidence="12">
    <location>
        <begin position="325"/>
        <end position="345"/>
    </location>
</feature>
<keyword evidence="15" id="KW-1185">Reference proteome</keyword>
<evidence type="ECO:0000313" key="15">
    <source>
        <dbReference type="Proteomes" id="UP000037136"/>
    </source>
</evidence>
<comment type="function">
    <text evidence="10">Mannosyltransferase that operates in the biosynthetic pathway of dolichol-linked oligosaccharides, the glycan precursors employed in protein asparagine (N)-glycosylation. The assembly of dolichol-linked oligosaccharides begins on the cytosolic side of the endoplasmic reticulum membrane and finishes in its lumen. The sequential addition of sugars to dolichol pyrophosphate produces dolichol-linked oligosaccharides containing fourteen sugars, including two GlcNAcs, nine mannoses and three glucoses. Once assembled, the oligosaccharide is transferred from the lipid to nascent proteins by oligosaccharyltransferases. In the lumen of the endoplasmic reticulum, adds the eighth mannose residue in an alpha-1,6 linkage onto Man(7)GlcNAc(2)-PP-dolichol to produce Man(8)GlcNAc(2)-PP-dolichol.</text>
</comment>
<proteinExistence type="inferred from homology"/>
<comment type="caution">
    <text evidence="14">The sequence shown here is derived from an EMBL/GenBank/DDBJ whole genome shotgun (WGS) entry which is preliminary data.</text>
</comment>
<comment type="pathway">
    <text evidence="2">Protein modification; protein glycosylation.</text>
</comment>
<keyword evidence="9 12" id="KW-0472">Membrane</keyword>
<dbReference type="Pfam" id="PF03901">
    <property type="entry name" value="Glyco_transf_22"/>
    <property type="match status" value="1"/>
</dbReference>
<comment type="similarity">
    <text evidence="3 12">Belongs to the glycosyltransferase 22 family.</text>
</comment>
<keyword evidence="5" id="KW-0808">Transferase</keyword>
<feature type="transmembrane region" description="Helical" evidence="12">
    <location>
        <begin position="275"/>
        <end position="293"/>
    </location>
</feature>
<feature type="signal peptide" evidence="13">
    <location>
        <begin position="1"/>
        <end position="15"/>
    </location>
</feature>
<keyword evidence="8 12" id="KW-1133">Transmembrane helix</keyword>
<feature type="transmembrane region" description="Helical" evidence="12">
    <location>
        <begin position="352"/>
        <end position="378"/>
    </location>
</feature>
<dbReference type="EMBL" id="LAZP02000223">
    <property type="protein sequence ID" value="PFH59137.1"/>
    <property type="molecule type" value="Genomic_DNA"/>
</dbReference>
<evidence type="ECO:0000256" key="5">
    <source>
        <dbReference type="ARBA" id="ARBA00022679"/>
    </source>
</evidence>
<evidence type="ECO:0000313" key="14">
    <source>
        <dbReference type="EMBL" id="PFH59137.1"/>
    </source>
</evidence>
<evidence type="ECO:0000256" key="7">
    <source>
        <dbReference type="ARBA" id="ARBA00022824"/>
    </source>
</evidence>
<evidence type="ECO:0000256" key="2">
    <source>
        <dbReference type="ARBA" id="ARBA00004922"/>
    </source>
</evidence>
<evidence type="ECO:0000256" key="8">
    <source>
        <dbReference type="ARBA" id="ARBA00022989"/>
    </source>
</evidence>
<keyword evidence="6 12" id="KW-0812">Transmembrane</keyword>
<feature type="transmembrane region" description="Helical" evidence="12">
    <location>
        <begin position="250"/>
        <end position="269"/>
    </location>
</feature>
<evidence type="ECO:0000256" key="6">
    <source>
        <dbReference type="ARBA" id="ARBA00022692"/>
    </source>
</evidence>
<dbReference type="AlphaFoldDB" id="A0A2A9PE09"/>
<dbReference type="PANTHER" id="PTHR22760">
    <property type="entry name" value="GLYCOSYLTRANSFERASE"/>
    <property type="match status" value="1"/>
</dbReference>
<comment type="subcellular location">
    <subcellularLocation>
        <location evidence="1 12">Endoplasmic reticulum membrane</location>
        <topology evidence="1 12">Multi-pass membrane protein</topology>
    </subcellularLocation>
</comment>
<dbReference type="UniPathway" id="UPA00378"/>
<organism evidence="14 15">
    <name type="scientific">Ophiocordyceps unilateralis</name>
    <name type="common">Zombie-ant fungus</name>
    <name type="synonym">Torrubia unilateralis</name>
    <dbReference type="NCBI Taxonomy" id="268505"/>
    <lineage>
        <taxon>Eukaryota</taxon>
        <taxon>Fungi</taxon>
        <taxon>Dikarya</taxon>
        <taxon>Ascomycota</taxon>
        <taxon>Pezizomycotina</taxon>
        <taxon>Sordariomycetes</taxon>
        <taxon>Hypocreomycetidae</taxon>
        <taxon>Hypocreales</taxon>
        <taxon>Ophiocordycipitaceae</taxon>
        <taxon>Ophiocordyceps</taxon>
    </lineage>
</organism>
<accession>A0A2A9PE09</accession>
<evidence type="ECO:0000256" key="10">
    <source>
        <dbReference type="ARBA" id="ARBA00044721"/>
    </source>
</evidence>
<evidence type="ECO:0000256" key="4">
    <source>
        <dbReference type="ARBA" id="ARBA00022676"/>
    </source>
</evidence>
<reference evidence="14 15" key="1">
    <citation type="journal article" date="2015" name="BMC Genomics">
        <title>Gene expression during zombie ant biting behavior reflects the complexity underlying fungal parasitic behavioral manipulation.</title>
        <authorList>
            <person name="de Bekker C."/>
            <person name="Ohm R.A."/>
            <person name="Loreto R.G."/>
            <person name="Sebastian A."/>
            <person name="Albert I."/>
            <person name="Merrow M."/>
            <person name="Brachmann A."/>
            <person name="Hughes D.P."/>
        </authorList>
    </citation>
    <scope>NUCLEOTIDE SEQUENCE [LARGE SCALE GENOMIC DNA]</scope>
    <source>
        <strain evidence="14 15">SC16a</strain>
    </source>
</reference>
<dbReference type="Proteomes" id="UP000037136">
    <property type="component" value="Unassembled WGS sequence"/>
</dbReference>
<feature type="transmembrane region" description="Helical" evidence="12">
    <location>
        <begin position="219"/>
        <end position="238"/>
    </location>
</feature>
<sequence>MAGLLDMMLDGLLFAVPLLHLLIAPYTKVEESFNLQAAHDILIYGTPSSAPAARLGATYDHFAFPGAVPRTFVGPVVLAGVAQPLLALVGFRHAQFVVRALLGFFNALALFVFRVRLGRAFGWGVARWWLVMTVSQFHIAYYVSRTLPNMFAFGMTTLALAFLLPDSNARQALIRRKQAIGMLVLATAIFRAELAILLAVVGLWLLVSGRMTIRRLVPVVVGTLAMALLMSVPLDSYFWQKPVWPELWGFYFNAVLGSSSAWGVSPWHYYFSSALPRLLLNPLAIPLIFLALAQPGTRHQGAGLVVPSLFYVGLYSLQPHKEARFVFYVVPPLTAAAALGADFVARRRAKSFAYGLTTILLALSVVATMTASAGMLLVSSLNYPGGDALAQLYDVVARSPDAFSSASVTVHADVLTCMTGLTLFGQNREGLPLALGLPPPHPTDSSTMTPVLLFDKTEDAPLLGRPSFWERMDYALMEDPAAALGNWQVVAVVLGYDGVEMLGPGSDGREAPTTPHRVVGLGARVARLKDVVRSYTGGRWVGPRMAPRIYIMKRVTRRPRHATA</sequence>
<evidence type="ECO:0000256" key="1">
    <source>
        <dbReference type="ARBA" id="ARBA00004477"/>
    </source>
</evidence>
<evidence type="ECO:0000256" key="3">
    <source>
        <dbReference type="ARBA" id="ARBA00007063"/>
    </source>
</evidence>
<keyword evidence="4 12" id="KW-0328">Glycosyltransferase</keyword>
<dbReference type="EC" id="2.4.1.-" evidence="12"/>
<evidence type="ECO:0000256" key="12">
    <source>
        <dbReference type="RuleBase" id="RU363075"/>
    </source>
</evidence>
<evidence type="ECO:0000256" key="9">
    <source>
        <dbReference type="ARBA" id="ARBA00023136"/>
    </source>
</evidence>
<feature type="chain" id="PRO_5012428115" description="Mannosyltransferase" evidence="13">
    <location>
        <begin position="16"/>
        <end position="564"/>
    </location>
</feature>
<dbReference type="STRING" id="268505.A0A2A9PE09"/>
<feature type="transmembrane region" description="Helical" evidence="12">
    <location>
        <begin position="150"/>
        <end position="167"/>
    </location>
</feature>
<dbReference type="GO" id="GO:0005789">
    <property type="term" value="C:endoplasmic reticulum membrane"/>
    <property type="evidence" value="ECO:0007669"/>
    <property type="project" value="UniProtKB-SubCell"/>
</dbReference>
<keyword evidence="13" id="KW-0732">Signal</keyword>
<name>A0A2A9PE09_OPHUN</name>
<protein>
    <recommendedName>
        <fullName evidence="12">Mannosyltransferase</fullName>
        <ecNumber evidence="12">2.4.1.-</ecNumber>
    </recommendedName>
</protein>
<evidence type="ECO:0000256" key="13">
    <source>
        <dbReference type="SAM" id="SignalP"/>
    </source>
</evidence>
<dbReference type="InterPro" id="IPR005599">
    <property type="entry name" value="GPI_mannosylTrfase"/>
</dbReference>